<keyword evidence="7 8" id="KW-0133">Cell shape</keyword>
<dbReference type="GO" id="GO:0005524">
    <property type="term" value="F:ATP binding"/>
    <property type="evidence" value="ECO:0007669"/>
    <property type="project" value="UniProtKB-UniRule"/>
</dbReference>
<keyword evidence="5 7" id="KW-0547">Nucleotide-binding</keyword>
<gene>
    <name evidence="7" type="primary">murD</name>
    <name evidence="11" type="ORF">B9J77_04705</name>
</gene>
<comment type="similarity">
    <text evidence="7">Belongs to the MurCDEF family.</text>
</comment>
<evidence type="ECO:0000313" key="12">
    <source>
        <dbReference type="Proteomes" id="UP000266287"/>
    </source>
</evidence>
<keyword evidence="4 7" id="KW-0436">Ligase</keyword>
<evidence type="ECO:0000256" key="2">
    <source>
        <dbReference type="ARBA" id="ARBA00004752"/>
    </source>
</evidence>
<keyword evidence="7 8" id="KW-0573">Peptidoglycan synthesis</keyword>
<dbReference type="HAMAP" id="MF_00639">
    <property type="entry name" value="MurD"/>
    <property type="match status" value="1"/>
</dbReference>
<dbReference type="InterPro" id="IPR036615">
    <property type="entry name" value="Mur_ligase_C_dom_sf"/>
</dbReference>
<dbReference type="GO" id="GO:0008764">
    <property type="term" value="F:UDP-N-acetylmuramoylalanine-D-glutamate ligase activity"/>
    <property type="evidence" value="ECO:0007669"/>
    <property type="project" value="UniProtKB-UniRule"/>
</dbReference>
<keyword evidence="7 8" id="KW-0132">Cell division</keyword>
<evidence type="ECO:0000256" key="6">
    <source>
        <dbReference type="ARBA" id="ARBA00022840"/>
    </source>
</evidence>
<evidence type="ECO:0000256" key="1">
    <source>
        <dbReference type="ARBA" id="ARBA00004496"/>
    </source>
</evidence>
<dbReference type="EMBL" id="NDHY01000013">
    <property type="protein sequence ID" value="RIH99760.1"/>
    <property type="molecule type" value="Genomic_DNA"/>
</dbReference>
<dbReference type="SUPFAM" id="SSF53244">
    <property type="entry name" value="MurD-like peptide ligases, peptide-binding domain"/>
    <property type="match status" value="1"/>
</dbReference>
<keyword evidence="6 7" id="KW-0067">ATP-binding</keyword>
<dbReference type="Gene3D" id="3.40.1190.10">
    <property type="entry name" value="Mur-like, catalytic domain"/>
    <property type="match status" value="1"/>
</dbReference>
<evidence type="ECO:0000256" key="5">
    <source>
        <dbReference type="ARBA" id="ARBA00022741"/>
    </source>
</evidence>
<comment type="catalytic activity">
    <reaction evidence="7 8">
        <text>UDP-N-acetyl-alpha-D-muramoyl-L-alanine + D-glutamate + ATP = UDP-N-acetyl-alpha-D-muramoyl-L-alanyl-D-glutamate + ADP + phosphate + H(+)</text>
        <dbReference type="Rhea" id="RHEA:16429"/>
        <dbReference type="ChEBI" id="CHEBI:15378"/>
        <dbReference type="ChEBI" id="CHEBI:29986"/>
        <dbReference type="ChEBI" id="CHEBI:30616"/>
        <dbReference type="ChEBI" id="CHEBI:43474"/>
        <dbReference type="ChEBI" id="CHEBI:83898"/>
        <dbReference type="ChEBI" id="CHEBI:83900"/>
        <dbReference type="ChEBI" id="CHEBI:456216"/>
        <dbReference type="EC" id="6.3.2.9"/>
    </reaction>
</comment>
<dbReference type="GO" id="GO:0071555">
    <property type="term" value="P:cell wall organization"/>
    <property type="evidence" value="ECO:0007669"/>
    <property type="project" value="UniProtKB-KW"/>
</dbReference>
<sequence>MKEITSVCNGIGGNVVVIGLGRSGLAAARLLKKKGARVKVSEVSQGNNEIGERAKLLLDEGIEVETGRHSLSLIDEASLVVVSPGVPQQAAPISHARRRGVPVISELELAACFCRAPLIAIGGTNGKSTTVTLLVEIFKRAGKPALIAGNIGYPLCDFVDELTPFDLVVVEVSSFQLETIKSFRPWIAILLNITPDHLDRYNNSFDNYTQAELELFRNQSADDYALLNDDDPLVRMAPTKARVIKFSQRNELSEGTFVKDGWVYSRFDGKEKAILSCDEIKLHGVHNRENVLAAVTAAIIYGVDSKDIGNVLRRFSGLEHRVEFVREVAGVRFINDSKGTNVGAVLKSLESISSPIILIAGGRGKGADFSCLTELAAAKVKVAILLGEATDVMEKALMEAVQVKRVDSLNEAVRLAHSLANEGDTVLLSPGCSSLDMFANFEERGEAFKKMVRDL</sequence>
<dbReference type="NCBIfam" id="TIGR01087">
    <property type="entry name" value="murD"/>
    <property type="match status" value="1"/>
</dbReference>
<comment type="function">
    <text evidence="7 8">Cell wall formation. Catalyzes the addition of glutamate to the nucleotide precursor UDP-N-acetylmuramoyl-L-alanine (UMA).</text>
</comment>
<evidence type="ECO:0000256" key="4">
    <source>
        <dbReference type="ARBA" id="ARBA00022598"/>
    </source>
</evidence>
<evidence type="ECO:0000256" key="3">
    <source>
        <dbReference type="ARBA" id="ARBA00022490"/>
    </source>
</evidence>
<keyword evidence="3 7" id="KW-0963">Cytoplasm</keyword>
<feature type="domain" description="Mur ligase central" evidence="10">
    <location>
        <begin position="121"/>
        <end position="298"/>
    </location>
</feature>
<protein>
    <recommendedName>
        <fullName evidence="7 8">UDP-N-acetylmuramoylalanine--D-glutamate ligase</fullName>
        <ecNumber evidence="7 8">6.3.2.9</ecNumber>
    </recommendedName>
    <alternativeName>
        <fullName evidence="7">D-glutamic acid-adding enzyme</fullName>
    </alternativeName>
    <alternativeName>
        <fullName evidence="7">UDP-N-acetylmuramoyl-L-alanyl-D-glutamate synthetase</fullName>
    </alternativeName>
</protein>
<dbReference type="GO" id="GO:0051301">
    <property type="term" value="P:cell division"/>
    <property type="evidence" value="ECO:0007669"/>
    <property type="project" value="UniProtKB-KW"/>
</dbReference>
<feature type="binding site" evidence="7">
    <location>
        <begin position="123"/>
        <end position="129"/>
    </location>
    <ligand>
        <name>ATP</name>
        <dbReference type="ChEBI" id="CHEBI:30616"/>
    </ligand>
</feature>
<reference evidence="11 12" key="1">
    <citation type="submission" date="2018-08" db="EMBL/GenBank/DDBJ databases">
        <title>Draft genome of candidate division NPL-UPA2 bacterium Unc8 that adapted to ultra-basic serpentinizing groundwater.</title>
        <authorList>
            <person name="Ishii S."/>
            <person name="Suzuki S."/>
            <person name="Nealson K.H."/>
        </authorList>
    </citation>
    <scope>NUCLEOTIDE SEQUENCE [LARGE SCALE GENOMIC DNA]</scope>
    <source>
        <strain evidence="11">Unc8</strain>
    </source>
</reference>
<dbReference type="Gene3D" id="3.90.190.20">
    <property type="entry name" value="Mur ligase, C-terminal domain"/>
    <property type="match status" value="1"/>
</dbReference>
<dbReference type="GO" id="GO:0005737">
    <property type="term" value="C:cytoplasm"/>
    <property type="evidence" value="ECO:0007669"/>
    <property type="project" value="UniProtKB-SubCell"/>
</dbReference>
<dbReference type="PANTHER" id="PTHR43692">
    <property type="entry name" value="UDP-N-ACETYLMURAMOYLALANINE--D-GLUTAMATE LIGASE"/>
    <property type="match status" value="1"/>
</dbReference>
<organism evidence="11 12">
    <name type="scientific">candidate division NPL-UPA2 bacterium Unc8</name>
    <dbReference type="NCBI Taxonomy" id="1980939"/>
    <lineage>
        <taxon>Bacteria</taxon>
    </lineage>
</organism>
<dbReference type="Pfam" id="PF08245">
    <property type="entry name" value="Mur_ligase_M"/>
    <property type="match status" value="1"/>
</dbReference>
<feature type="domain" description="Mur ligase C-terminal" evidence="9">
    <location>
        <begin position="320"/>
        <end position="430"/>
    </location>
</feature>
<comment type="pathway">
    <text evidence="2 7 8">Cell wall biogenesis; peptidoglycan biosynthesis.</text>
</comment>
<dbReference type="Pfam" id="PF21799">
    <property type="entry name" value="MurD-like_N"/>
    <property type="match status" value="1"/>
</dbReference>
<dbReference type="UniPathway" id="UPA00219"/>
<dbReference type="EC" id="6.3.2.9" evidence="7 8"/>
<dbReference type="SUPFAM" id="SSF51984">
    <property type="entry name" value="MurCD N-terminal domain"/>
    <property type="match status" value="1"/>
</dbReference>
<evidence type="ECO:0000256" key="7">
    <source>
        <dbReference type="HAMAP-Rule" id="MF_00639"/>
    </source>
</evidence>
<dbReference type="InterPro" id="IPR005762">
    <property type="entry name" value="MurD"/>
</dbReference>
<dbReference type="SUPFAM" id="SSF53623">
    <property type="entry name" value="MurD-like peptide ligases, catalytic domain"/>
    <property type="match status" value="1"/>
</dbReference>
<evidence type="ECO:0000259" key="10">
    <source>
        <dbReference type="Pfam" id="PF08245"/>
    </source>
</evidence>
<dbReference type="PANTHER" id="PTHR43692:SF1">
    <property type="entry name" value="UDP-N-ACETYLMURAMOYLALANINE--D-GLUTAMATE LIGASE"/>
    <property type="match status" value="1"/>
</dbReference>
<comment type="subcellular location">
    <subcellularLocation>
        <location evidence="1 7 8">Cytoplasm</location>
    </subcellularLocation>
</comment>
<keyword evidence="7 8" id="KW-0961">Cell wall biogenesis/degradation</keyword>
<name>A0A399FUN9_UNCN2</name>
<keyword evidence="7 8" id="KW-0131">Cell cycle</keyword>
<dbReference type="GO" id="GO:0008360">
    <property type="term" value="P:regulation of cell shape"/>
    <property type="evidence" value="ECO:0007669"/>
    <property type="project" value="UniProtKB-KW"/>
</dbReference>
<dbReference type="Proteomes" id="UP000266287">
    <property type="component" value="Unassembled WGS sequence"/>
</dbReference>
<dbReference type="InterPro" id="IPR036565">
    <property type="entry name" value="Mur-like_cat_sf"/>
</dbReference>
<evidence type="ECO:0000313" key="11">
    <source>
        <dbReference type="EMBL" id="RIH99760.1"/>
    </source>
</evidence>
<dbReference type="InterPro" id="IPR004101">
    <property type="entry name" value="Mur_ligase_C"/>
</dbReference>
<dbReference type="InterPro" id="IPR013221">
    <property type="entry name" value="Mur_ligase_cen"/>
</dbReference>
<dbReference type="Pfam" id="PF02875">
    <property type="entry name" value="Mur_ligase_C"/>
    <property type="match status" value="1"/>
</dbReference>
<comment type="caution">
    <text evidence="11">The sequence shown here is derived from an EMBL/GenBank/DDBJ whole genome shotgun (WGS) entry which is preliminary data.</text>
</comment>
<proteinExistence type="inferred from homology"/>
<evidence type="ECO:0000259" key="9">
    <source>
        <dbReference type="Pfam" id="PF02875"/>
    </source>
</evidence>
<dbReference type="Gene3D" id="3.40.50.720">
    <property type="entry name" value="NAD(P)-binding Rossmann-like Domain"/>
    <property type="match status" value="1"/>
</dbReference>
<accession>A0A399FUN9</accession>
<evidence type="ECO:0000256" key="8">
    <source>
        <dbReference type="RuleBase" id="RU003664"/>
    </source>
</evidence>
<dbReference type="GO" id="GO:0009252">
    <property type="term" value="P:peptidoglycan biosynthetic process"/>
    <property type="evidence" value="ECO:0007669"/>
    <property type="project" value="UniProtKB-UniRule"/>
</dbReference>
<dbReference type="AlphaFoldDB" id="A0A399FUN9"/>